<reference evidence="3" key="1">
    <citation type="journal article" date="2012" name="Proc. Natl. Acad. Sci. U.S.A.">
        <title>Antigenic diversity is generated by distinct evolutionary mechanisms in African trypanosome species.</title>
        <authorList>
            <person name="Jackson A.P."/>
            <person name="Berry A."/>
            <person name="Aslett M."/>
            <person name="Allison H.C."/>
            <person name="Burton P."/>
            <person name="Vavrova-Anderson J."/>
            <person name="Brown R."/>
            <person name="Browne H."/>
            <person name="Corton N."/>
            <person name="Hauser H."/>
            <person name="Gamble J."/>
            <person name="Gilderthorp R."/>
            <person name="Marcello L."/>
            <person name="McQuillan J."/>
            <person name="Otto T.D."/>
            <person name="Quail M.A."/>
            <person name="Sanders M.J."/>
            <person name="van Tonder A."/>
            <person name="Ginger M.L."/>
            <person name="Field M.C."/>
            <person name="Barry J.D."/>
            <person name="Hertz-Fowler C."/>
            <person name="Berriman M."/>
        </authorList>
    </citation>
    <scope>NUCLEOTIDE SEQUENCE</scope>
    <source>
        <strain evidence="3">IL3000</strain>
    </source>
</reference>
<dbReference type="Gene3D" id="3.30.70.1230">
    <property type="entry name" value="Nucleotide cyclase"/>
    <property type="match status" value="1"/>
</dbReference>
<dbReference type="VEuPathDB" id="TriTrypDB:TcIL3000.11.12950"/>
<evidence type="ECO:0000256" key="2">
    <source>
        <dbReference type="SAM" id="Phobius"/>
    </source>
</evidence>
<keyword evidence="2" id="KW-0812">Transmembrane</keyword>
<feature type="compositionally biased region" description="Basic and acidic residues" evidence="1">
    <location>
        <begin position="610"/>
        <end position="619"/>
    </location>
</feature>
<feature type="compositionally biased region" description="Basic residues" evidence="1">
    <location>
        <begin position="843"/>
        <end position="856"/>
    </location>
</feature>
<keyword evidence="2" id="KW-1133">Transmembrane helix</keyword>
<dbReference type="InterPro" id="IPR029787">
    <property type="entry name" value="Nucleotide_cyclase"/>
</dbReference>
<evidence type="ECO:0000256" key="1">
    <source>
        <dbReference type="SAM" id="MobiDB-lite"/>
    </source>
</evidence>
<feature type="transmembrane region" description="Helical" evidence="2">
    <location>
        <begin position="20"/>
        <end position="50"/>
    </location>
</feature>
<feature type="transmembrane region" description="Helical" evidence="2">
    <location>
        <begin position="310"/>
        <end position="333"/>
    </location>
</feature>
<gene>
    <name evidence="3" type="ORF">TCIL3000_11_12950</name>
</gene>
<name>G0V2C5_TRYCI</name>
<feature type="compositionally biased region" description="Basic and acidic residues" evidence="1">
    <location>
        <begin position="641"/>
        <end position="655"/>
    </location>
</feature>
<organism evidence="3">
    <name type="scientific">Trypanosoma congolense (strain IL3000)</name>
    <dbReference type="NCBI Taxonomy" id="1068625"/>
    <lineage>
        <taxon>Eukaryota</taxon>
        <taxon>Discoba</taxon>
        <taxon>Euglenozoa</taxon>
        <taxon>Kinetoplastea</taxon>
        <taxon>Metakinetoplastina</taxon>
        <taxon>Trypanosomatida</taxon>
        <taxon>Trypanosomatidae</taxon>
        <taxon>Trypanosoma</taxon>
        <taxon>Nannomonas</taxon>
    </lineage>
</organism>
<evidence type="ECO:0000313" key="3">
    <source>
        <dbReference type="EMBL" id="CCC95797.1"/>
    </source>
</evidence>
<dbReference type="SUPFAM" id="SSF55073">
    <property type="entry name" value="Nucleotide cyclase"/>
    <property type="match status" value="1"/>
</dbReference>
<sequence>MHLTYDGTPYIEPTGKEKKYLVRFILVAFIALGVLVTCITVPLTILNSLLQQERHALRVRVANESSFWASQLRLQVVGSFASARAVEGLVIGGLVTLPPLNDTVENRVRGQHFRRFNTVASVVFDDLGTGSTAMLAPGGVVFQTAPTYPSVLMYDLLRPDGSDYNVLQDIINGGGFYVVGPAFQYVPLPDLGWQVVLYSPIHNATPAEGDSAKSFWGFIVVVKDLEMMLDWDNFKELMRQAEIDYLFYNIEGPDNRFLPIRSSLPENTTTGEYEGFIDTCSDQLVLPFHMNLHVCMHSSRLLESHSRSTIVLLIVGSVFFSLVTFVCGVVVVLPCLREDDNRKYAPKMVPFAIAIVGPCNAERLCELAPEALFPVLEKYSKLQKDIIAKNCAYVGLQTHPYTATFITRDVDTGIKICLDLLQRVQSKQLDEPLMDWLGEDGKLRIAAAVHWCTDAYIRIETVNGNIRYEGNDISYCERMWMFVPPNKVTISQAAKDNVQDLPPELCASEIGSVYIRGVQHKQSLFIISSTQQGESTSALVKPVLSSLAETSIDRFPTREIGPSARNPLYTEVCENKQVTSPQTSYSNSTTMFAAEGGAEQVWGIHRSQVEREAGPREDPLPCVNDGDPVRWRTLVTTSDSDSGRSNRESEEESRTNRSQGQRLGMLVPPKLQLPTTADTTVQTHVDSTNSQKLSGAKSKASSNAEQAQAGKFPHANGANEGDFVTEALMRPWVPHALDTHLCVLFEQYSLLLDFSYESVRNVIYYFYIAYKELFTPLAGPERTNLFNRFVTAFGVPHQNILESLAVRCALRYIQHLDGVRTMLWHKEQQRLQSPRRTGDTGSGKKRKTTTGIKRSK</sequence>
<keyword evidence="2" id="KW-0472">Membrane</keyword>
<dbReference type="EMBL" id="HE575324">
    <property type="protein sequence ID" value="CCC95797.1"/>
    <property type="molecule type" value="Genomic_DNA"/>
</dbReference>
<feature type="compositionally biased region" description="Polar residues" evidence="1">
    <location>
        <begin position="673"/>
        <end position="706"/>
    </location>
</feature>
<dbReference type="AlphaFoldDB" id="G0V2C5"/>
<protein>
    <submittedName>
        <fullName evidence="3">Uncharacterized protein TCIL3000_11_12950</fullName>
    </submittedName>
</protein>
<feature type="region of interest" description="Disordered" evidence="1">
    <location>
        <begin position="610"/>
        <end position="717"/>
    </location>
</feature>
<feature type="region of interest" description="Disordered" evidence="1">
    <location>
        <begin position="827"/>
        <end position="856"/>
    </location>
</feature>
<proteinExistence type="predicted"/>
<accession>G0V2C5</accession>